<accession>A0A9P1CCF0</accession>
<dbReference type="Proteomes" id="UP001152797">
    <property type="component" value="Unassembled WGS sequence"/>
</dbReference>
<dbReference type="EMBL" id="CAMXCT030001390">
    <property type="protein sequence ID" value="CAL4776939.1"/>
    <property type="molecule type" value="Genomic_DNA"/>
</dbReference>
<evidence type="ECO:0000313" key="3">
    <source>
        <dbReference type="EMBL" id="CAL4776939.1"/>
    </source>
</evidence>
<dbReference type="AlphaFoldDB" id="A0A9P1CCF0"/>
<feature type="compositionally biased region" description="Pro residues" evidence="1">
    <location>
        <begin position="124"/>
        <end position="153"/>
    </location>
</feature>
<protein>
    <submittedName>
        <fullName evidence="2">Uncharacterized protein</fullName>
    </submittedName>
</protein>
<dbReference type="EMBL" id="CAMXCT020001390">
    <property type="protein sequence ID" value="CAL1143002.1"/>
    <property type="molecule type" value="Genomic_DNA"/>
</dbReference>
<dbReference type="EMBL" id="CAMXCT010001390">
    <property type="protein sequence ID" value="CAI3989627.1"/>
    <property type="molecule type" value="Genomic_DNA"/>
</dbReference>
<gene>
    <name evidence="2" type="ORF">C1SCF055_LOCUS16687</name>
</gene>
<organism evidence="2">
    <name type="scientific">Cladocopium goreaui</name>
    <dbReference type="NCBI Taxonomy" id="2562237"/>
    <lineage>
        <taxon>Eukaryota</taxon>
        <taxon>Sar</taxon>
        <taxon>Alveolata</taxon>
        <taxon>Dinophyceae</taxon>
        <taxon>Suessiales</taxon>
        <taxon>Symbiodiniaceae</taxon>
        <taxon>Cladocopium</taxon>
    </lineage>
</organism>
<evidence type="ECO:0000256" key="1">
    <source>
        <dbReference type="SAM" id="MobiDB-lite"/>
    </source>
</evidence>
<feature type="region of interest" description="Disordered" evidence="1">
    <location>
        <begin position="56"/>
        <end position="153"/>
    </location>
</feature>
<feature type="compositionally biased region" description="Polar residues" evidence="1">
    <location>
        <begin position="70"/>
        <end position="79"/>
    </location>
</feature>
<dbReference type="OrthoDB" id="434680at2759"/>
<reference evidence="3 4" key="2">
    <citation type="submission" date="2024-05" db="EMBL/GenBank/DDBJ databases">
        <authorList>
            <person name="Chen Y."/>
            <person name="Shah S."/>
            <person name="Dougan E. K."/>
            <person name="Thang M."/>
            <person name="Chan C."/>
        </authorList>
    </citation>
    <scope>NUCLEOTIDE SEQUENCE [LARGE SCALE GENOMIC DNA]</scope>
</reference>
<feature type="compositionally biased region" description="Pro residues" evidence="1">
    <location>
        <begin position="106"/>
        <end position="116"/>
    </location>
</feature>
<reference evidence="2" key="1">
    <citation type="submission" date="2022-10" db="EMBL/GenBank/DDBJ databases">
        <authorList>
            <person name="Chen Y."/>
            <person name="Dougan E. K."/>
            <person name="Chan C."/>
            <person name="Rhodes N."/>
            <person name="Thang M."/>
        </authorList>
    </citation>
    <scope>NUCLEOTIDE SEQUENCE</scope>
</reference>
<evidence type="ECO:0000313" key="2">
    <source>
        <dbReference type="EMBL" id="CAI3989627.1"/>
    </source>
</evidence>
<evidence type="ECO:0000313" key="4">
    <source>
        <dbReference type="Proteomes" id="UP001152797"/>
    </source>
</evidence>
<sequence>MESRPTSSETLMYGIGQVAVKYGEPTSSRKRELQEKMQASQQRIEALRRRLSNLANVSAPEPEVPGAPFTAQSSGSYSAGNPCEGVADKCSPPYGRYHDRENPLMETPPQPEPFPPLMTVEPTLPEPEPTATPVATPPEPVATPPEPVATPPKAAPMTVEPGLVTPEACAPAPSPATEVDDEPGIGDSVSACGEMPPPSNPYWKFLGKELQKMFLENGSFEKLEIRIKKKHVEKSSRVKSGGWYTKGQLEGLHQWNKKMVERAFAWAESKSKTRVNPIHGEPEAFLILSDSFAVSSEDTEESIQEGCVEVEDTAGSLMDTTLPDMNDDEALLTSVGNTSGAASSSGASSNGMGSAAGVMTFKLCFPTVVANASPLTVLPGFVEILGRKLDKIGMELDRFSCSANVK</sequence>
<proteinExistence type="predicted"/>
<keyword evidence="4" id="KW-1185">Reference proteome</keyword>
<name>A0A9P1CCF0_9DINO</name>
<comment type="caution">
    <text evidence="2">The sequence shown here is derived from an EMBL/GenBank/DDBJ whole genome shotgun (WGS) entry which is preliminary data.</text>
</comment>